<name>A0A8C5LKK7_JACJA</name>
<feature type="domain" description="C2H2-type" evidence="7">
    <location>
        <begin position="739"/>
        <end position="767"/>
    </location>
</feature>
<reference evidence="8" key="2">
    <citation type="submission" date="2025-09" db="UniProtKB">
        <authorList>
            <consortium name="Ensembl"/>
        </authorList>
    </citation>
    <scope>IDENTIFICATION</scope>
</reference>
<feature type="compositionally biased region" description="Polar residues" evidence="6">
    <location>
        <begin position="696"/>
        <end position="705"/>
    </location>
</feature>
<evidence type="ECO:0000256" key="5">
    <source>
        <dbReference type="PROSITE-ProRule" id="PRU00042"/>
    </source>
</evidence>
<accession>A0A8C5LKK7</accession>
<dbReference type="SUPFAM" id="SSF57667">
    <property type="entry name" value="beta-beta-alpha zinc fingers"/>
    <property type="match status" value="1"/>
</dbReference>
<keyword evidence="1" id="KW-0479">Metal-binding</keyword>
<keyword evidence="4" id="KW-0862">Zinc</keyword>
<evidence type="ECO:0000259" key="7">
    <source>
        <dbReference type="PROSITE" id="PS50157"/>
    </source>
</evidence>
<dbReference type="InterPro" id="IPR036236">
    <property type="entry name" value="Znf_C2H2_sf"/>
</dbReference>
<dbReference type="Pfam" id="PF00096">
    <property type="entry name" value="zf-C2H2"/>
    <property type="match status" value="1"/>
</dbReference>
<dbReference type="GO" id="GO:0008270">
    <property type="term" value="F:zinc ion binding"/>
    <property type="evidence" value="ECO:0007669"/>
    <property type="project" value="UniProtKB-KW"/>
</dbReference>
<dbReference type="AlphaFoldDB" id="A0A8C5LKK7"/>
<organism evidence="8 9">
    <name type="scientific">Jaculus jaculus</name>
    <name type="common">Lesser Egyptian jerboa</name>
    <dbReference type="NCBI Taxonomy" id="51337"/>
    <lineage>
        <taxon>Eukaryota</taxon>
        <taxon>Metazoa</taxon>
        <taxon>Chordata</taxon>
        <taxon>Craniata</taxon>
        <taxon>Vertebrata</taxon>
        <taxon>Euteleostomi</taxon>
        <taxon>Mammalia</taxon>
        <taxon>Eutheria</taxon>
        <taxon>Euarchontoglires</taxon>
        <taxon>Glires</taxon>
        <taxon>Rodentia</taxon>
        <taxon>Myomorpha</taxon>
        <taxon>Dipodoidea</taxon>
        <taxon>Dipodidae</taxon>
        <taxon>Dipodinae</taxon>
        <taxon>Jaculus</taxon>
    </lineage>
</organism>
<dbReference type="GO" id="GO:0005654">
    <property type="term" value="C:nucleoplasm"/>
    <property type="evidence" value="ECO:0007669"/>
    <property type="project" value="Ensembl"/>
</dbReference>
<dbReference type="GO" id="GO:0000981">
    <property type="term" value="F:DNA-binding transcription factor activity, RNA polymerase II-specific"/>
    <property type="evidence" value="ECO:0007669"/>
    <property type="project" value="TreeGrafter"/>
</dbReference>
<dbReference type="Gene3D" id="3.30.160.60">
    <property type="entry name" value="Classic Zinc Finger"/>
    <property type="match status" value="2"/>
</dbReference>
<dbReference type="Ensembl" id="ENSJJAT00000031442.1">
    <property type="protein sequence ID" value="ENSJJAP00000024858.1"/>
    <property type="gene ID" value="ENSJJAG00000024201.1"/>
</dbReference>
<feature type="region of interest" description="Disordered" evidence="6">
    <location>
        <begin position="577"/>
        <end position="602"/>
    </location>
</feature>
<dbReference type="InterPro" id="IPR013087">
    <property type="entry name" value="Znf_C2H2_type"/>
</dbReference>
<evidence type="ECO:0000256" key="6">
    <source>
        <dbReference type="SAM" id="MobiDB-lite"/>
    </source>
</evidence>
<dbReference type="Proteomes" id="UP000694385">
    <property type="component" value="Unassembled WGS sequence"/>
</dbReference>
<dbReference type="GeneTree" id="ENSGT00390000014526"/>
<reference evidence="8" key="1">
    <citation type="submission" date="2025-08" db="UniProtKB">
        <authorList>
            <consortium name="Ensembl"/>
        </authorList>
    </citation>
    <scope>IDENTIFICATION</scope>
</reference>
<feature type="compositionally biased region" description="Basic residues" evidence="6">
    <location>
        <begin position="127"/>
        <end position="140"/>
    </location>
</feature>
<dbReference type="SMART" id="SM00355">
    <property type="entry name" value="ZnF_C2H2"/>
    <property type="match status" value="5"/>
</dbReference>
<feature type="domain" description="C2H2-type" evidence="7">
    <location>
        <begin position="487"/>
        <end position="514"/>
    </location>
</feature>
<keyword evidence="2" id="KW-0677">Repeat</keyword>
<keyword evidence="3 5" id="KW-0863">Zinc-finger</keyword>
<evidence type="ECO:0000313" key="9">
    <source>
        <dbReference type="Proteomes" id="UP000694385"/>
    </source>
</evidence>
<feature type="compositionally biased region" description="Polar residues" evidence="6">
    <location>
        <begin position="15"/>
        <end position="37"/>
    </location>
</feature>
<dbReference type="GO" id="GO:0000977">
    <property type="term" value="F:RNA polymerase II transcription regulatory region sequence-specific DNA binding"/>
    <property type="evidence" value="ECO:0007669"/>
    <property type="project" value="TreeGrafter"/>
</dbReference>
<evidence type="ECO:0000313" key="8">
    <source>
        <dbReference type="Ensembl" id="ENSJJAP00000024858.1"/>
    </source>
</evidence>
<dbReference type="GO" id="GO:0005829">
    <property type="term" value="C:cytosol"/>
    <property type="evidence" value="ECO:0007669"/>
    <property type="project" value="Ensembl"/>
</dbReference>
<feature type="region of interest" description="Disordered" evidence="6">
    <location>
        <begin position="1"/>
        <end position="37"/>
    </location>
</feature>
<dbReference type="PANTHER" id="PTHR24409:SF319">
    <property type="entry name" value="ZINC FINGER PROTEIN 438"/>
    <property type="match status" value="1"/>
</dbReference>
<protein>
    <submittedName>
        <fullName evidence="8">Zinc finger protein 438</fullName>
    </submittedName>
</protein>
<feature type="domain" description="C2H2-type" evidence="7">
    <location>
        <begin position="515"/>
        <end position="542"/>
    </location>
</feature>
<dbReference type="PANTHER" id="PTHR24409">
    <property type="entry name" value="ZINC FINGER PROTEIN 142"/>
    <property type="match status" value="1"/>
</dbReference>
<dbReference type="OMA" id="APFWKQH"/>
<dbReference type="PROSITE" id="PS00028">
    <property type="entry name" value="ZINC_FINGER_C2H2_1"/>
    <property type="match status" value="4"/>
</dbReference>
<feature type="compositionally biased region" description="Basic and acidic residues" evidence="6">
    <location>
        <begin position="388"/>
        <end position="405"/>
    </location>
</feature>
<evidence type="ECO:0000256" key="2">
    <source>
        <dbReference type="ARBA" id="ARBA00022737"/>
    </source>
</evidence>
<keyword evidence="9" id="KW-1185">Reference proteome</keyword>
<evidence type="ECO:0000256" key="3">
    <source>
        <dbReference type="ARBA" id="ARBA00022771"/>
    </source>
</evidence>
<sequence length="791" mass="85985">SIRSGSVPPQDKSPSESNIPSGTKQSGKSLQNKSQFRSIAPKIVPKVLTSRILPCPSPSMSDQGNLAPSLASKSLGMPTQNYALMQVAGQEGTFSLVALPNVASAQPVQKPRMSLPENLKLPIPRYKPPRSNKGLRKKRGMSASEASCHNPPDEVQTCCQMSPPSQAHHELPRKSSPFKQMVSLDQAPVSIGSAPLTSIHGDIDPPDTLASGIPEEPSAAQHPSKIPQKASWASTEVPAKPAVATEEHTEQAGLSPATLSSAVQLVSLAPMSKLAILPCSRLKTTEVVKVEPDADVADCSSSGRGADHGKSCLTGVSTATKAASKIPAPRGSKSSRESAFCPGTRVDLSHKAKLSGGPAKRRGRKRKVPDEVLAFQGKRRKCIMNMCKDGKERSKNNPQESRDQKPGALRKYRSIMPKPVIVMSALAPLVSPAAAVQSQMPSNLGQGAVLHNSLASKYLGCRQNDSPAPKPGSAYRNGFSGIKKPWYKCHVCNYPFQFKQHLLDHMNAHTNRRPYSCRICHKAYVHPGSLSTHMKLHHGENRPKKLVCCEFCAKVFGHIRVYFGHLREVHRVVISTEPSPSEPKNRDAAAQGPDGSLERESKSSLEEDFLLNHVEEVKLQIRCGRCQITAQSFAEIKFHLLHVHGEEVQGRLREVILPDSRASTPDQKQRPGKRRQPKPWGSAEDSRALPKPKRQLSAQHPTQVETLPENEGGQPGVNGPPGSAHPSPHTGLLWSHSGFNCLLCAQTLGRKEDLLLHWRQWHNCEDPSKLWAILSAPRSQVALPLPSEASK</sequence>
<feature type="region of interest" description="Disordered" evidence="6">
    <location>
        <begin position="387"/>
        <end position="409"/>
    </location>
</feature>
<feature type="region of interest" description="Disordered" evidence="6">
    <location>
        <begin position="654"/>
        <end position="730"/>
    </location>
</feature>
<evidence type="ECO:0000256" key="4">
    <source>
        <dbReference type="ARBA" id="ARBA00022833"/>
    </source>
</evidence>
<proteinExistence type="predicted"/>
<evidence type="ECO:0000256" key="1">
    <source>
        <dbReference type="ARBA" id="ARBA00022723"/>
    </source>
</evidence>
<dbReference type="FunFam" id="3.30.160.60:FF:000946">
    <property type="entry name" value="Zinc finger protein 438"/>
    <property type="match status" value="1"/>
</dbReference>
<feature type="region of interest" description="Disordered" evidence="6">
    <location>
        <begin position="119"/>
        <end position="174"/>
    </location>
</feature>
<feature type="region of interest" description="Disordered" evidence="6">
    <location>
        <begin position="193"/>
        <end position="255"/>
    </location>
</feature>
<feature type="region of interest" description="Disordered" evidence="6">
    <location>
        <begin position="319"/>
        <end position="372"/>
    </location>
</feature>
<dbReference type="PROSITE" id="PS50157">
    <property type="entry name" value="ZINC_FINGER_C2H2_2"/>
    <property type="match status" value="3"/>
</dbReference>